<dbReference type="PANTHER" id="PTHR46579:SF2">
    <property type="entry name" value="C2H2-TYPE DOMAIN-CONTAINING PROTEIN"/>
    <property type="match status" value="1"/>
</dbReference>
<dbReference type="OrthoDB" id="3247418at2759"/>
<evidence type="ECO:0000313" key="3">
    <source>
        <dbReference type="Proteomes" id="UP000029665"/>
    </source>
</evidence>
<dbReference type="EMBL" id="CCBP010000455">
    <property type="protein sequence ID" value="CDO77460.1"/>
    <property type="molecule type" value="Genomic_DNA"/>
</dbReference>
<dbReference type="STRING" id="5643.A0A060SSW0"/>
<feature type="region of interest" description="Disordered" evidence="1">
    <location>
        <begin position="68"/>
        <end position="137"/>
    </location>
</feature>
<feature type="compositionally biased region" description="Polar residues" evidence="1">
    <location>
        <begin position="90"/>
        <end position="100"/>
    </location>
</feature>
<gene>
    <name evidence="2" type="ORF">BN946_scf184881.g3</name>
</gene>
<accession>A0A060SSW0</accession>
<dbReference type="HOGENOM" id="CLU_002101_0_0_1"/>
<name>A0A060SSW0_PYCCI</name>
<dbReference type="PANTHER" id="PTHR46579">
    <property type="entry name" value="F5/8 TYPE C DOMAIN-CONTAINING PROTEIN-RELATED"/>
    <property type="match status" value="1"/>
</dbReference>
<dbReference type="OMA" id="KLHYEND"/>
<evidence type="ECO:0000313" key="2">
    <source>
        <dbReference type="EMBL" id="CDO77460.1"/>
    </source>
</evidence>
<comment type="caution">
    <text evidence="2">The sequence shown here is derived from an EMBL/GenBank/DDBJ whole genome shotgun (WGS) entry which is preliminary data.</text>
</comment>
<dbReference type="InterPro" id="IPR004242">
    <property type="entry name" value="Transposase_21"/>
</dbReference>
<dbReference type="Pfam" id="PF02992">
    <property type="entry name" value="Transposase_21"/>
    <property type="match status" value="1"/>
</dbReference>
<dbReference type="AlphaFoldDB" id="A0A060SSW0"/>
<organism evidence="2 3">
    <name type="scientific">Pycnoporus cinnabarinus</name>
    <name type="common">Cinnabar-red polypore</name>
    <name type="synonym">Trametes cinnabarina</name>
    <dbReference type="NCBI Taxonomy" id="5643"/>
    <lineage>
        <taxon>Eukaryota</taxon>
        <taxon>Fungi</taxon>
        <taxon>Dikarya</taxon>
        <taxon>Basidiomycota</taxon>
        <taxon>Agaricomycotina</taxon>
        <taxon>Agaricomycetes</taxon>
        <taxon>Polyporales</taxon>
        <taxon>Polyporaceae</taxon>
        <taxon>Trametes</taxon>
    </lineage>
</organism>
<keyword evidence="3" id="KW-1185">Reference proteome</keyword>
<evidence type="ECO:0000256" key="1">
    <source>
        <dbReference type="SAM" id="MobiDB-lite"/>
    </source>
</evidence>
<dbReference type="Proteomes" id="UP000029665">
    <property type="component" value="Unassembled WGS sequence"/>
</dbReference>
<proteinExistence type="predicted"/>
<sequence>MAPPKNVAKILCTCSRCRRKLHYENDEEKEGVYLAPQTVKKHIEEDLWRAEQAESELASTIFLAAVSPPPSKQGSLSLPVRRRDSEQLDSRTSSSSNVQARRSESGHVHQGADTAEDVNRALNSGGPGDGSIVHDTDSVSTASATSFTAISQFDASVRTRLKVLGDLDSTLVRMGRTVPKHFKLSFSVRLSTMADPCPEPDEAKFVGFYRWVTEQRRYLSESLAPLGHKDLDRRREAMIAKLDSELARLDSMKERAWSSHAFQTVILARLAPGVDGPVVVPPDAKRRYARTLEPFILAALVMTMVLHSLATASHLPVQYVLAVLQAVLHGAFIFSNTSLGHPARLLPAQASVLKSIPSDVRTALAALDLAPDILRYACCPTCFSTYAPNKSKPDDAYPHTCCFRETDKPVCGDSLVEEVNVAPTRSTGRTRTKYEPRLVFPFRTLQSWFTEILRKPGLKSCMSKAWKRRASAQWLDIFDAEALRNFKGPDGKVPFSVQPDGSLHIVFSMFIDWFNPFGNKRAGKSHSIGAIYLVCMNLPDTIRYRPENIYLAGIIPGPKEPELTQINHLLRPLIDELLVLWTRGYYFASDVAGEAGLLIRAALIPLVCDIPALRKAGGFAGHMSNHFCSFCELPKDDINSLDRASWPQHTWEEHLRYATEWRDAQTEKERDVLFKKHGLRWSELLRLPYWDPTRFAVVDAMHNLFLGELRHHCRDVWGLDIKDKGGDGPKLMPHTPEQQRANLDRVLKGLTKQSKAAFQKIRKGYVVAVAELNGVMPIPANLLTKQAYVAGLLDWAKEHLDRIHLPPVLDVDVLDFHLAQEGNDISKFRVIDRETLQRIREDIASMVLPSWMERPPRNFGSPTHGKLKADQWRTACTVSLVITLCRLWGSSEASERQRLLLDNFIHLVSAVDLATRRRTDPNRIARFDAHMVQYLSTLRSLFNHNFVPNHHLSLHLYECLLLFGPVHAWWAFPFERYNGILQRLNVNNKTRDMPLTFMSYFYIGANVRSLMTTTDWPDTPEYKSMMSTFENAFVTVSKGTPMTNFIPFSAADNDGEELPAYDERKATALPRDLYDALLALLASRGSAFASTHASSGSRNPILSEMVNNLRCVCCGNMTFATSKAARRDSFVLFTDPLRPPTNSFPRAGQIRQIFLHDRLEQGKRVTEPFVAMDEFLPLTGDDLVHDPYRRYPDLATRLFIATPEPRPCVIRLQDIHCHFAALKYHSADLDADCIVA</sequence>
<reference evidence="2" key="1">
    <citation type="submission" date="2014-01" db="EMBL/GenBank/DDBJ databases">
        <title>The genome of the white-rot fungus Pycnoporus cinnabarinus: a basidiomycete model with a versatile arsenal for lignocellulosic biomass breakdown.</title>
        <authorList>
            <person name="Levasseur A."/>
            <person name="Lomascolo A."/>
            <person name="Ruiz-Duenas F.J."/>
            <person name="Uzan E."/>
            <person name="Piumi F."/>
            <person name="Kues U."/>
            <person name="Ram A.F.J."/>
            <person name="Murat C."/>
            <person name="Haon M."/>
            <person name="Benoit I."/>
            <person name="Arfi Y."/>
            <person name="Chevret D."/>
            <person name="Drula E."/>
            <person name="Kwon M.J."/>
            <person name="Gouret P."/>
            <person name="Lesage-Meessen L."/>
            <person name="Lombard V."/>
            <person name="Mariette J."/>
            <person name="Noirot C."/>
            <person name="Park J."/>
            <person name="Patyshakuliyeva A."/>
            <person name="Wieneger R.A.B."/>
            <person name="Wosten H.A.B."/>
            <person name="Martin F."/>
            <person name="Coutinho P.M."/>
            <person name="de Vries R."/>
            <person name="Martinez A.T."/>
            <person name="Klopp C."/>
            <person name="Pontarotti P."/>
            <person name="Henrissat B."/>
            <person name="Record E."/>
        </authorList>
    </citation>
    <scope>NUCLEOTIDE SEQUENCE [LARGE SCALE GENOMIC DNA]</scope>
    <source>
        <strain evidence="2">BRFM137</strain>
    </source>
</reference>
<protein>
    <submittedName>
        <fullName evidence="2">Uncharacterized protein</fullName>
    </submittedName>
</protein>